<protein>
    <submittedName>
        <fullName evidence="2">Uncharacterized protein</fullName>
    </submittedName>
</protein>
<feature type="signal peptide" evidence="1">
    <location>
        <begin position="1"/>
        <end position="43"/>
    </location>
</feature>
<reference evidence="2 3" key="1">
    <citation type="submission" date="2018-01" db="EMBL/GenBank/DDBJ databases">
        <title>Draft genome Sequence of streptomyces globosus LZH-48.</title>
        <authorList>
            <person name="Ran K."/>
            <person name="Li Z."/>
            <person name="Wei S."/>
            <person name="Dong R."/>
        </authorList>
    </citation>
    <scope>NUCLEOTIDE SEQUENCE [LARGE SCALE GENOMIC DNA]</scope>
    <source>
        <strain evidence="2 3">LZH-48</strain>
    </source>
</reference>
<name>A0A344TWE2_9ACTN</name>
<organism evidence="2 3">
    <name type="scientific">Streptomyces globosus</name>
    <dbReference type="NCBI Taxonomy" id="68209"/>
    <lineage>
        <taxon>Bacteria</taxon>
        <taxon>Bacillati</taxon>
        <taxon>Actinomycetota</taxon>
        <taxon>Actinomycetes</taxon>
        <taxon>Kitasatosporales</taxon>
        <taxon>Streptomycetaceae</taxon>
        <taxon>Streptomyces</taxon>
    </lineage>
</organism>
<keyword evidence="3" id="KW-1185">Reference proteome</keyword>
<proteinExistence type="predicted"/>
<evidence type="ECO:0000313" key="2">
    <source>
        <dbReference type="EMBL" id="AXE22963.1"/>
    </source>
</evidence>
<dbReference type="RefSeq" id="WP_114054153.1">
    <property type="nucleotide sequence ID" value="NZ_CP030862.1"/>
</dbReference>
<keyword evidence="1" id="KW-0732">Signal</keyword>
<feature type="chain" id="PRO_5038523873" evidence="1">
    <location>
        <begin position="44"/>
        <end position="82"/>
    </location>
</feature>
<dbReference type="EMBL" id="CP030862">
    <property type="protein sequence ID" value="AXE22963.1"/>
    <property type="molecule type" value="Genomic_DNA"/>
</dbReference>
<dbReference type="AlphaFoldDB" id="A0A344TWE2"/>
<dbReference type="Proteomes" id="UP000252004">
    <property type="component" value="Chromosome"/>
</dbReference>
<gene>
    <name evidence="2" type="ORF">C0216_05390</name>
</gene>
<accession>A0A344TWE2</accession>
<evidence type="ECO:0000313" key="3">
    <source>
        <dbReference type="Proteomes" id="UP000252004"/>
    </source>
</evidence>
<sequence>MRAGSVHPYPCRKVLAMNAARIAKAAAVTALAAGTLSFGSSLAALPGDGTLTRSVSSAALPKQDFGWQSAGAGLPNNDFGWQ</sequence>
<evidence type="ECO:0000256" key="1">
    <source>
        <dbReference type="SAM" id="SignalP"/>
    </source>
</evidence>
<dbReference type="KEGG" id="sgz:C0216_05390"/>